<comment type="caution">
    <text evidence="2">The sequence shown here is derived from an EMBL/GenBank/DDBJ whole genome shotgun (WGS) entry which is preliminary data.</text>
</comment>
<protein>
    <submittedName>
        <fullName evidence="2">Uncharacterized protein</fullName>
    </submittedName>
</protein>
<feature type="region of interest" description="Disordered" evidence="1">
    <location>
        <begin position="1"/>
        <end position="41"/>
    </location>
</feature>
<name>A0A6A3IUW8_9STRA</name>
<reference evidence="2 3" key="1">
    <citation type="submission" date="2018-09" db="EMBL/GenBank/DDBJ databases">
        <title>Genomic investigation of the strawberry pathogen Phytophthora fragariae indicates pathogenicity is determined by transcriptional variation in three key races.</title>
        <authorList>
            <person name="Adams T.M."/>
            <person name="Armitage A.D."/>
            <person name="Sobczyk M.K."/>
            <person name="Bates H.J."/>
            <person name="Dunwell J.M."/>
            <person name="Nellist C.F."/>
            <person name="Harrison R.J."/>
        </authorList>
    </citation>
    <scope>NUCLEOTIDE SEQUENCE [LARGE SCALE GENOMIC DNA]</scope>
    <source>
        <strain evidence="2 3">SCRP249</strain>
    </source>
</reference>
<dbReference type="AlphaFoldDB" id="A0A6A3IUW8"/>
<dbReference type="Proteomes" id="UP000429607">
    <property type="component" value="Unassembled WGS sequence"/>
</dbReference>
<evidence type="ECO:0000313" key="3">
    <source>
        <dbReference type="Proteomes" id="UP000429607"/>
    </source>
</evidence>
<sequence length="240" mass="26207">MKVQKLHIQSHKLKVPSRPRLMSGGAMKHHQRQGAASGRPYAYGDQVHDENTSTNMNSSSNDAGSFMLSEDGVLLKIKPCPPSWQTKSSNPSYASFSSYSNSVIRCRICTASRTTRTTQANRCLPAPWSITSGRSPPMITKITTRYQHSTNIFSSDAGSFTLLEDSVMLKVKPSYSPLIAATGEVNGRVEDLAVSALTNSTPRGPSATLGAANHHDLLYVKFMGMAFDSDCERILYSIEL</sequence>
<organism evidence="2 3">
    <name type="scientific">Phytophthora rubi</name>
    <dbReference type="NCBI Taxonomy" id="129364"/>
    <lineage>
        <taxon>Eukaryota</taxon>
        <taxon>Sar</taxon>
        <taxon>Stramenopiles</taxon>
        <taxon>Oomycota</taxon>
        <taxon>Peronosporomycetes</taxon>
        <taxon>Peronosporales</taxon>
        <taxon>Peronosporaceae</taxon>
        <taxon>Phytophthora</taxon>
    </lineage>
</organism>
<evidence type="ECO:0000256" key="1">
    <source>
        <dbReference type="SAM" id="MobiDB-lite"/>
    </source>
</evidence>
<evidence type="ECO:0000313" key="2">
    <source>
        <dbReference type="EMBL" id="KAE8986836.1"/>
    </source>
</evidence>
<feature type="compositionally biased region" description="Basic residues" evidence="1">
    <location>
        <begin position="1"/>
        <end position="17"/>
    </location>
</feature>
<gene>
    <name evidence="2" type="ORF">PR001_g22490</name>
</gene>
<accession>A0A6A3IUW8</accession>
<proteinExistence type="predicted"/>
<dbReference type="EMBL" id="QXFV01002508">
    <property type="protein sequence ID" value="KAE8986836.1"/>
    <property type="molecule type" value="Genomic_DNA"/>
</dbReference>